<evidence type="ECO:0000313" key="4">
    <source>
        <dbReference type="Proteomes" id="UP001161325"/>
    </source>
</evidence>
<reference evidence="3" key="1">
    <citation type="submission" date="2022-08" db="EMBL/GenBank/DDBJ databases">
        <title>Draft genome sequencing of Roseisolibacter agri AW1220.</title>
        <authorList>
            <person name="Tobiishi Y."/>
            <person name="Tonouchi A."/>
        </authorList>
    </citation>
    <scope>NUCLEOTIDE SEQUENCE</scope>
    <source>
        <strain evidence="3">AW1220</strain>
    </source>
</reference>
<accession>A0AA37QHC5</accession>
<feature type="transmembrane region" description="Helical" evidence="1">
    <location>
        <begin position="265"/>
        <end position="282"/>
    </location>
</feature>
<dbReference type="NCBIfam" id="TIGR02595">
    <property type="entry name" value="PEP_CTERM"/>
    <property type="match status" value="1"/>
</dbReference>
<dbReference type="EMBL" id="BRXS01000003">
    <property type="protein sequence ID" value="GLC25793.1"/>
    <property type="molecule type" value="Genomic_DNA"/>
</dbReference>
<protein>
    <recommendedName>
        <fullName evidence="2">Ice-binding protein C-terminal domain-containing protein</fullName>
    </recommendedName>
</protein>
<keyword evidence="4" id="KW-1185">Reference proteome</keyword>
<sequence>MSAVTVIPQPELDMFVTNHDPRRAPDGSAARTPLVPRALAAAAAVALLLPAPAHALPGALDLCGGNSYTVCVRLSDWTFGTGTGAGGNGLGTDQLRFTLANGTAAAYAPATVTTFLIAGLGSAYDVASVSASSGGPYVGVSSGTAPNADNGFAGVGYATSPQPSFVGFDNGGVTGLAAGQAATLTFTFTRPIATTDFVDGDAWRSSLRFAVHAQGAAPEVGALCGATSSKAAWDATGAPLPGAGDARPAGCGDGGTLTGAVVPEPATLVLAATGMAGIGLVARRRRRG</sequence>
<dbReference type="Pfam" id="PF07589">
    <property type="entry name" value="PEP-CTERM"/>
    <property type="match status" value="1"/>
</dbReference>
<keyword evidence="1" id="KW-0472">Membrane</keyword>
<dbReference type="AlphaFoldDB" id="A0AA37QHC5"/>
<dbReference type="Proteomes" id="UP001161325">
    <property type="component" value="Unassembled WGS sequence"/>
</dbReference>
<organism evidence="3 4">
    <name type="scientific">Roseisolibacter agri</name>
    <dbReference type="NCBI Taxonomy" id="2014610"/>
    <lineage>
        <taxon>Bacteria</taxon>
        <taxon>Pseudomonadati</taxon>
        <taxon>Gemmatimonadota</taxon>
        <taxon>Gemmatimonadia</taxon>
        <taxon>Gemmatimonadales</taxon>
        <taxon>Gemmatimonadaceae</taxon>
        <taxon>Roseisolibacter</taxon>
    </lineage>
</organism>
<gene>
    <name evidence="3" type="ORF">rosag_23060</name>
</gene>
<comment type="caution">
    <text evidence="3">The sequence shown here is derived from an EMBL/GenBank/DDBJ whole genome shotgun (WGS) entry which is preliminary data.</text>
</comment>
<feature type="domain" description="Ice-binding protein C-terminal" evidence="2">
    <location>
        <begin position="262"/>
        <end position="285"/>
    </location>
</feature>
<evidence type="ECO:0000313" key="3">
    <source>
        <dbReference type="EMBL" id="GLC25793.1"/>
    </source>
</evidence>
<keyword evidence="1" id="KW-1133">Transmembrane helix</keyword>
<name>A0AA37QHC5_9BACT</name>
<keyword evidence="1" id="KW-0812">Transmembrane</keyword>
<dbReference type="InterPro" id="IPR013424">
    <property type="entry name" value="Ice-binding_C"/>
</dbReference>
<evidence type="ECO:0000259" key="2">
    <source>
        <dbReference type="Pfam" id="PF07589"/>
    </source>
</evidence>
<evidence type="ECO:0000256" key="1">
    <source>
        <dbReference type="SAM" id="Phobius"/>
    </source>
</evidence>
<proteinExistence type="predicted"/>